<comment type="subcellular location">
    <subcellularLocation>
        <location evidence="1">Cell membrane</location>
        <topology evidence="1">Single-pass type I membrane protein</topology>
    </subcellularLocation>
</comment>
<dbReference type="STRING" id="6832.A0A553PCB6"/>
<feature type="region of interest" description="Disordered" evidence="10">
    <location>
        <begin position="494"/>
        <end position="562"/>
    </location>
</feature>
<name>A0A553PCB6_TIGCA</name>
<sequence length="758" mass="84136">MWLKTEALLCFLFTYSSLQAEFKIWRQSLDLGNPKLWVDNQLPCPGQRMILPEKRVVFFPASLTIGAEMVLPNNGMVLFPKDFRGGFFTNKSKETPQEILSKCSNAIGDAVFLPKEASFWHDPANWRENEDPTPVPHLNQIPCRFDHVIFPSDAAYLVSISHHETHIGRLTIDQVGYDTTTFKAMATNPPGSMMFRGNQSLLVHQDHCTDALGCECGNTPILSTVCQLGGAQCHPPQCSSALKSFGHCCFDMCGSIIHIDTQTQDLKISLLEAVVKKHVISNSMDDEHGSNVKYHINRINAHDYEIMFVDSQGDIQSAIDIGRWVYQELQTLISPKGMYLWLEESDVTPPSALKRAGKAFGYLIVIGLTVALAYLALFVFNQAKTQKITPLTYGSWPSLTTSATSAFSFYKFRRTEGGNAGGQFSFGRLSEGQEMQSNLDEEFHSDDGSPSISMSEPSSLGLTFKSLKEAEDAEEADESLVRSFTNPMFEKVSKSALVHQPKNESESSNLGESEKSFSNPLFDENQEEANLGKNSVEPLTSTVSRDESNLNNDDPNFEVTSVPDVTKQFVQDDSVEYENTNINMDASQPEPVTTKAKSEVGPTVQGFENPNYQEKSNRETPSEENNPAPLALPKIATTNSATSFDNPNYQETPEPFDKEESDPQPKEDLGLLVDLELHHDESDPEIEEDVLTQPGRIEPEEMDFSPDHEKVQGGAQTTIPSPTPSPPFPTITITQDEPETVESKPPTKDEDNSSLMDI</sequence>
<dbReference type="GO" id="GO:0016324">
    <property type="term" value="C:apical plasma membrane"/>
    <property type="evidence" value="ECO:0007669"/>
    <property type="project" value="TreeGrafter"/>
</dbReference>
<feature type="compositionally biased region" description="Polar residues" evidence="10">
    <location>
        <begin position="636"/>
        <end position="651"/>
    </location>
</feature>
<feature type="region of interest" description="Disordered" evidence="10">
    <location>
        <begin position="435"/>
        <end position="458"/>
    </location>
</feature>
<evidence type="ECO:0000256" key="8">
    <source>
        <dbReference type="ARBA" id="ARBA00022989"/>
    </source>
</evidence>
<evidence type="ECO:0000256" key="3">
    <source>
        <dbReference type="ARBA" id="ARBA00022448"/>
    </source>
</evidence>
<evidence type="ECO:0000256" key="10">
    <source>
        <dbReference type="SAM" id="MobiDB-lite"/>
    </source>
</evidence>
<feature type="region of interest" description="Disordered" evidence="10">
    <location>
        <begin position="581"/>
        <end position="758"/>
    </location>
</feature>
<evidence type="ECO:0000256" key="1">
    <source>
        <dbReference type="ARBA" id="ARBA00004251"/>
    </source>
</evidence>
<evidence type="ECO:0000256" key="4">
    <source>
        <dbReference type="ARBA" id="ARBA00022475"/>
    </source>
</evidence>
<feature type="compositionally biased region" description="Low complexity" evidence="10">
    <location>
        <begin position="449"/>
        <end position="458"/>
    </location>
</feature>
<feature type="compositionally biased region" description="Polar residues" evidence="10">
    <location>
        <begin position="537"/>
        <end position="554"/>
    </location>
</feature>
<dbReference type="EMBL" id="VCGU01000005">
    <property type="protein sequence ID" value="TRY75323.1"/>
    <property type="molecule type" value="Genomic_DNA"/>
</dbReference>
<dbReference type="PANTHER" id="PTHR14995:SF2">
    <property type="entry name" value="PROTEIN AMNIONLESS"/>
    <property type="match status" value="1"/>
</dbReference>
<protein>
    <recommendedName>
        <fullName evidence="2">Protein amnionless</fullName>
    </recommendedName>
</protein>
<dbReference type="GO" id="GO:0030139">
    <property type="term" value="C:endocytic vesicle"/>
    <property type="evidence" value="ECO:0007669"/>
    <property type="project" value="TreeGrafter"/>
</dbReference>
<keyword evidence="3" id="KW-0813">Transport</keyword>
<organism evidence="13 14">
    <name type="scientific">Tigriopus californicus</name>
    <name type="common">Marine copepod</name>
    <dbReference type="NCBI Taxonomy" id="6832"/>
    <lineage>
        <taxon>Eukaryota</taxon>
        <taxon>Metazoa</taxon>
        <taxon>Ecdysozoa</taxon>
        <taxon>Arthropoda</taxon>
        <taxon>Crustacea</taxon>
        <taxon>Multicrustacea</taxon>
        <taxon>Hexanauplia</taxon>
        <taxon>Copepoda</taxon>
        <taxon>Harpacticoida</taxon>
        <taxon>Harpacticidae</taxon>
        <taxon>Tigriopus</taxon>
    </lineage>
</organism>
<evidence type="ECO:0000256" key="12">
    <source>
        <dbReference type="SAM" id="SignalP"/>
    </source>
</evidence>
<evidence type="ECO:0000256" key="6">
    <source>
        <dbReference type="ARBA" id="ARBA00022729"/>
    </source>
</evidence>
<feature type="compositionally biased region" description="Basic and acidic residues" evidence="10">
    <location>
        <begin position="655"/>
        <end position="681"/>
    </location>
</feature>
<evidence type="ECO:0000313" key="14">
    <source>
        <dbReference type="Proteomes" id="UP000318571"/>
    </source>
</evidence>
<dbReference type="AlphaFoldDB" id="A0A553PCB6"/>
<keyword evidence="5 11" id="KW-0812">Transmembrane</keyword>
<feature type="signal peptide" evidence="12">
    <location>
        <begin position="1"/>
        <end position="20"/>
    </location>
</feature>
<comment type="caution">
    <text evidence="13">The sequence shown here is derived from an EMBL/GenBank/DDBJ whole genome shotgun (WGS) entry which is preliminary data.</text>
</comment>
<accession>A0A553PCB6</accession>
<keyword evidence="14" id="KW-1185">Reference proteome</keyword>
<feature type="chain" id="PRO_5021766423" description="Protein amnionless" evidence="12">
    <location>
        <begin position="21"/>
        <end position="758"/>
    </location>
</feature>
<evidence type="ECO:0000256" key="9">
    <source>
        <dbReference type="ARBA" id="ARBA00023136"/>
    </source>
</evidence>
<evidence type="ECO:0000256" key="2">
    <source>
        <dbReference type="ARBA" id="ARBA00021200"/>
    </source>
</evidence>
<dbReference type="Proteomes" id="UP000318571">
    <property type="component" value="Chromosome 2"/>
</dbReference>
<feature type="compositionally biased region" description="Basic and acidic residues" evidence="10">
    <location>
        <begin position="741"/>
        <end position="751"/>
    </location>
</feature>
<reference evidence="13 14" key="1">
    <citation type="journal article" date="2018" name="Nat. Ecol. Evol.">
        <title>Genomic signatures of mitonuclear coevolution across populations of Tigriopus californicus.</title>
        <authorList>
            <person name="Barreto F.S."/>
            <person name="Watson E.T."/>
            <person name="Lima T.G."/>
            <person name="Willett C.S."/>
            <person name="Edmands S."/>
            <person name="Li W."/>
            <person name="Burton R.S."/>
        </authorList>
    </citation>
    <scope>NUCLEOTIDE SEQUENCE [LARGE SCALE GENOMIC DNA]</scope>
    <source>
        <strain evidence="13 14">San Diego</strain>
    </source>
</reference>
<dbReference type="GO" id="GO:0015031">
    <property type="term" value="P:protein transport"/>
    <property type="evidence" value="ECO:0007669"/>
    <property type="project" value="UniProtKB-KW"/>
</dbReference>
<keyword evidence="6 12" id="KW-0732">Signal</keyword>
<keyword evidence="4" id="KW-1003">Cell membrane</keyword>
<keyword evidence="8 11" id="KW-1133">Transmembrane helix</keyword>
<dbReference type="InterPro" id="IPR026112">
    <property type="entry name" value="AMN"/>
</dbReference>
<gene>
    <name evidence="13" type="ORF">TCAL_00740</name>
</gene>
<evidence type="ECO:0000256" key="5">
    <source>
        <dbReference type="ARBA" id="ARBA00022692"/>
    </source>
</evidence>
<evidence type="ECO:0000313" key="13">
    <source>
        <dbReference type="EMBL" id="TRY75323.1"/>
    </source>
</evidence>
<dbReference type="GO" id="GO:0006898">
    <property type="term" value="P:receptor-mediated endocytosis"/>
    <property type="evidence" value="ECO:0007669"/>
    <property type="project" value="TreeGrafter"/>
</dbReference>
<keyword evidence="7" id="KW-0653">Protein transport</keyword>
<dbReference type="PANTHER" id="PTHR14995">
    <property type="entry name" value="AMNIONLESS"/>
    <property type="match status" value="1"/>
</dbReference>
<evidence type="ECO:0000256" key="7">
    <source>
        <dbReference type="ARBA" id="ARBA00022927"/>
    </source>
</evidence>
<keyword evidence="9 11" id="KW-0472">Membrane</keyword>
<feature type="transmembrane region" description="Helical" evidence="11">
    <location>
        <begin position="359"/>
        <end position="380"/>
    </location>
</feature>
<dbReference type="Pfam" id="PF14828">
    <property type="entry name" value="Amnionless"/>
    <property type="match status" value="1"/>
</dbReference>
<proteinExistence type="predicted"/>
<evidence type="ECO:0000256" key="11">
    <source>
        <dbReference type="SAM" id="Phobius"/>
    </source>
</evidence>